<dbReference type="KEGG" id="amr:AM1_B0312"/>
<reference evidence="1 2" key="1">
    <citation type="journal article" date="2008" name="Proc. Natl. Acad. Sci. U.S.A.">
        <title>Niche adaptation and genome expansion in the chlorophyll d-producing cyanobacterium Acaryochloris marina.</title>
        <authorList>
            <person name="Swingley W.D."/>
            <person name="Chen M."/>
            <person name="Cheung P.C."/>
            <person name="Conrad A.L."/>
            <person name="Dejesa L.C."/>
            <person name="Hao J."/>
            <person name="Honchak B.M."/>
            <person name="Karbach L.E."/>
            <person name="Kurdoglu A."/>
            <person name="Lahiri S."/>
            <person name="Mastrian S.D."/>
            <person name="Miyashita H."/>
            <person name="Page L."/>
            <person name="Ramakrishna P."/>
            <person name="Satoh S."/>
            <person name="Sattley W.M."/>
            <person name="Shimada Y."/>
            <person name="Taylor H.L."/>
            <person name="Tomo T."/>
            <person name="Tsuchiya T."/>
            <person name="Wang Z.T."/>
            <person name="Raymond J."/>
            <person name="Mimuro M."/>
            <person name="Blankenship R.E."/>
            <person name="Touchman J.W."/>
        </authorList>
    </citation>
    <scope>NUCLEOTIDE SEQUENCE [LARGE SCALE GENOMIC DNA]</scope>
    <source>
        <strain evidence="2">MBIC 11017</strain>
        <plasmid evidence="2">Plasmid pREB2</plasmid>
    </source>
</reference>
<dbReference type="Proteomes" id="UP000000268">
    <property type="component" value="Plasmid pREB2"/>
</dbReference>
<keyword evidence="1" id="KW-0614">Plasmid</keyword>
<dbReference type="RefSeq" id="WP_012167179.1">
    <property type="nucleotide sequence ID" value="NC_009927.1"/>
</dbReference>
<dbReference type="EMBL" id="CP000839">
    <property type="protein sequence ID" value="ABW32031.1"/>
    <property type="molecule type" value="Genomic_DNA"/>
</dbReference>
<dbReference type="HOGENOM" id="CLU_165559_0_0_3"/>
<evidence type="ECO:0000313" key="1">
    <source>
        <dbReference type="EMBL" id="ABW32031.1"/>
    </source>
</evidence>
<proteinExistence type="predicted"/>
<dbReference type="OrthoDB" id="516763at2"/>
<evidence type="ECO:0000313" key="2">
    <source>
        <dbReference type="Proteomes" id="UP000000268"/>
    </source>
</evidence>
<keyword evidence="2" id="KW-1185">Reference proteome</keyword>
<gene>
    <name evidence="1" type="ordered locus">AM1_B0312</name>
</gene>
<organism evidence="1 2">
    <name type="scientific">Acaryochloris marina (strain MBIC 11017)</name>
    <dbReference type="NCBI Taxonomy" id="329726"/>
    <lineage>
        <taxon>Bacteria</taxon>
        <taxon>Bacillati</taxon>
        <taxon>Cyanobacteriota</taxon>
        <taxon>Cyanophyceae</taxon>
        <taxon>Acaryochloridales</taxon>
        <taxon>Acaryochloridaceae</taxon>
        <taxon>Acaryochloris</taxon>
    </lineage>
</organism>
<sequence>MTVLCHRCERFSGYLGSQYLVCAIHPSGPVQNPCSDFAEVIEDWEPVGAFYEDGELIKDWAGYLTSSERIEVLESHPFFTGACPECGANFGDSRPIHYDCRECGWIDDSIN</sequence>
<protein>
    <submittedName>
        <fullName evidence="1">Uncharacterized protein</fullName>
    </submittedName>
</protein>
<geneLocation type="plasmid" evidence="1 2">
    <name>pREB2</name>
</geneLocation>
<name>A8ZLK4_ACAM1</name>
<dbReference type="AlphaFoldDB" id="A8ZLK4"/>
<accession>A8ZLK4</accession>